<dbReference type="PANTHER" id="PTHR42964">
    <property type="entry name" value="ENOYL-COA HYDRATASE"/>
    <property type="match status" value="1"/>
</dbReference>
<reference evidence="3 4" key="1">
    <citation type="submission" date="2020-03" db="EMBL/GenBank/DDBJ databases">
        <title>Genomic Encyclopedia of Type Strains, Phase IV (KMG-IV): sequencing the most valuable type-strain genomes for metagenomic binning, comparative biology and taxonomic classification.</title>
        <authorList>
            <person name="Goeker M."/>
        </authorList>
    </citation>
    <scope>NUCLEOTIDE SEQUENCE [LARGE SCALE GENOMIC DNA]</scope>
    <source>
        <strain evidence="3 4">DSM 25229</strain>
    </source>
</reference>
<dbReference type="Pfam" id="PF00378">
    <property type="entry name" value="ECH_1"/>
    <property type="match status" value="1"/>
</dbReference>
<accession>A0A7X5XSE4</accession>
<dbReference type="AlphaFoldDB" id="A0A7X5XSE4"/>
<evidence type="ECO:0000256" key="2">
    <source>
        <dbReference type="RuleBase" id="RU003707"/>
    </source>
</evidence>
<evidence type="ECO:0000256" key="1">
    <source>
        <dbReference type="ARBA" id="ARBA00005254"/>
    </source>
</evidence>
<dbReference type="PROSITE" id="PS00166">
    <property type="entry name" value="ENOYL_COA_HYDRATASE"/>
    <property type="match status" value="1"/>
</dbReference>
<dbReference type="Proteomes" id="UP000535078">
    <property type="component" value="Unassembled WGS sequence"/>
</dbReference>
<keyword evidence="4" id="KW-1185">Reference proteome</keyword>
<dbReference type="InterPro" id="IPR018376">
    <property type="entry name" value="Enoyl-CoA_hyd/isom_CS"/>
</dbReference>
<dbReference type="GO" id="GO:0016853">
    <property type="term" value="F:isomerase activity"/>
    <property type="evidence" value="ECO:0007669"/>
    <property type="project" value="UniProtKB-KW"/>
</dbReference>
<comment type="caution">
    <text evidence="3">The sequence shown here is derived from an EMBL/GenBank/DDBJ whole genome shotgun (WGS) entry which is preliminary data.</text>
</comment>
<proteinExistence type="inferred from homology"/>
<gene>
    <name evidence="3" type="ORF">GGR90_002298</name>
</gene>
<organism evidence="3 4">
    <name type="scientific">Sphingopyxis italica</name>
    <dbReference type="NCBI Taxonomy" id="1129133"/>
    <lineage>
        <taxon>Bacteria</taxon>
        <taxon>Pseudomonadati</taxon>
        <taxon>Pseudomonadota</taxon>
        <taxon>Alphaproteobacteria</taxon>
        <taxon>Sphingomonadales</taxon>
        <taxon>Sphingomonadaceae</taxon>
        <taxon>Sphingopyxis</taxon>
    </lineage>
</organism>
<dbReference type="EC" id="5.3.3.18" evidence="3"/>
<dbReference type="GO" id="GO:0008300">
    <property type="term" value="P:isoprenoid catabolic process"/>
    <property type="evidence" value="ECO:0007669"/>
    <property type="project" value="TreeGrafter"/>
</dbReference>
<dbReference type="PANTHER" id="PTHR42964:SF1">
    <property type="entry name" value="POLYKETIDE BIOSYNTHESIS ENOYL-COA HYDRATASE PKSH-RELATED"/>
    <property type="match status" value="1"/>
</dbReference>
<evidence type="ECO:0000313" key="3">
    <source>
        <dbReference type="EMBL" id="NJB90104.1"/>
    </source>
</evidence>
<comment type="similarity">
    <text evidence="1 2">Belongs to the enoyl-CoA hydratase/isomerase family.</text>
</comment>
<dbReference type="SUPFAM" id="SSF52096">
    <property type="entry name" value="ClpP/crotonase"/>
    <property type="match status" value="1"/>
</dbReference>
<protein>
    <submittedName>
        <fullName evidence="3">2-(1,2-epoxy-1,2-dihydrophenyl)acetyl-CoA isomerase</fullName>
        <ecNumber evidence="3">5.3.3.18</ecNumber>
    </submittedName>
</protein>
<sequence>MTSKADSESVVTEYEAGLLRISLDRPANGNAVTPGLIADLMGAVAEAEDRDVRAVLIAGSGTNFCAGADLRHFAGKLDRVADELQEMATGFHAMLERLYRLPKPVVAAVQGSAIGAGFGLALAADLIVAGRSARFSTGYARLGLSADAGVSWFLTQALGPRQAGALLMTARFLGAGEAHSLGLIDEVVEDDALPAAAEAAARAFAAGPGGAYAAIKALTRAARGNDLPAQLALEEAHVVRLARDPAVAAAMAAMLKPRS</sequence>
<dbReference type="RefSeq" id="WP_167921585.1">
    <property type="nucleotide sequence ID" value="NZ_JAATIT010000003.1"/>
</dbReference>
<evidence type="ECO:0000313" key="4">
    <source>
        <dbReference type="Proteomes" id="UP000535078"/>
    </source>
</evidence>
<dbReference type="CDD" id="cd06558">
    <property type="entry name" value="crotonase-like"/>
    <property type="match status" value="1"/>
</dbReference>
<name>A0A7X5XSE4_9SPHN</name>
<dbReference type="EMBL" id="JAATIT010000003">
    <property type="protein sequence ID" value="NJB90104.1"/>
    <property type="molecule type" value="Genomic_DNA"/>
</dbReference>
<dbReference type="Gene3D" id="3.90.226.10">
    <property type="entry name" value="2-enoyl-CoA Hydratase, Chain A, domain 1"/>
    <property type="match status" value="1"/>
</dbReference>
<dbReference type="InterPro" id="IPR001753">
    <property type="entry name" value="Enoyl-CoA_hydra/iso"/>
</dbReference>
<dbReference type="InterPro" id="IPR029045">
    <property type="entry name" value="ClpP/crotonase-like_dom_sf"/>
</dbReference>
<keyword evidence="3" id="KW-0413">Isomerase</keyword>
<dbReference type="InterPro" id="IPR051683">
    <property type="entry name" value="Enoyl-CoA_Hydratase/Isomerase"/>
</dbReference>